<keyword evidence="2" id="KW-0732">Signal</keyword>
<keyword evidence="4" id="KW-1185">Reference proteome</keyword>
<evidence type="ECO:0000313" key="3">
    <source>
        <dbReference type="EMBL" id="VWC33275.1"/>
    </source>
</evidence>
<sequence length="128" mass="12869">MTARPTVRDAGSLVRIAALSAATAAATMFVMPAAFAQASEPVTSSVFVHRSYDTGNSAINDNFQYITHPPVRPVAASAPTVTHGGHRGRRGQTGATNTASTSGSGTDSAAIPLPALPAQAPSGAPVTQ</sequence>
<accession>A0A6J5ESU7</accession>
<evidence type="ECO:0000256" key="2">
    <source>
        <dbReference type="SAM" id="SignalP"/>
    </source>
</evidence>
<feature type="chain" id="PRO_5044425724" description="Lipoprotein" evidence="2">
    <location>
        <begin position="37"/>
        <end position="128"/>
    </location>
</feature>
<gene>
    <name evidence="3" type="ORF">BPA30113_06421</name>
</gene>
<evidence type="ECO:0008006" key="5">
    <source>
        <dbReference type="Google" id="ProtNLM"/>
    </source>
</evidence>
<evidence type="ECO:0000313" key="4">
    <source>
        <dbReference type="Proteomes" id="UP000494330"/>
    </source>
</evidence>
<dbReference type="RefSeq" id="WP_160257581.1">
    <property type="nucleotide sequence ID" value="NZ_CABVQD010000035.1"/>
</dbReference>
<feature type="signal peptide" evidence="2">
    <location>
        <begin position="1"/>
        <end position="36"/>
    </location>
</feature>
<dbReference type="AlphaFoldDB" id="A0A6J5ESU7"/>
<proteinExistence type="predicted"/>
<feature type="region of interest" description="Disordered" evidence="1">
    <location>
        <begin position="74"/>
        <end position="128"/>
    </location>
</feature>
<organism evidence="3 4">
    <name type="scientific">Burkholderia paludis</name>
    <dbReference type="NCBI Taxonomy" id="1506587"/>
    <lineage>
        <taxon>Bacteria</taxon>
        <taxon>Pseudomonadati</taxon>
        <taxon>Pseudomonadota</taxon>
        <taxon>Betaproteobacteria</taxon>
        <taxon>Burkholderiales</taxon>
        <taxon>Burkholderiaceae</taxon>
        <taxon>Burkholderia</taxon>
        <taxon>Burkholderia cepacia complex</taxon>
    </lineage>
</organism>
<reference evidence="3 4" key="1">
    <citation type="submission" date="2019-09" db="EMBL/GenBank/DDBJ databases">
        <authorList>
            <person name="Depoorter E."/>
        </authorList>
    </citation>
    <scope>NUCLEOTIDE SEQUENCE [LARGE SCALE GENOMIC DNA]</scope>
    <source>
        <strain evidence="3">LMG 30113</strain>
    </source>
</reference>
<protein>
    <recommendedName>
        <fullName evidence="5">Lipoprotein</fullName>
    </recommendedName>
</protein>
<name>A0A6J5ESU7_9BURK</name>
<feature type="compositionally biased region" description="Low complexity" evidence="1">
    <location>
        <begin position="92"/>
        <end position="128"/>
    </location>
</feature>
<dbReference type="EMBL" id="CABVQD010000035">
    <property type="protein sequence ID" value="VWC33275.1"/>
    <property type="molecule type" value="Genomic_DNA"/>
</dbReference>
<evidence type="ECO:0000256" key="1">
    <source>
        <dbReference type="SAM" id="MobiDB-lite"/>
    </source>
</evidence>
<dbReference type="Proteomes" id="UP000494330">
    <property type="component" value="Unassembled WGS sequence"/>
</dbReference>